<protein>
    <submittedName>
        <fullName evidence="1">Uncharacterized protein</fullName>
    </submittedName>
</protein>
<accession>C0ZEY2</accession>
<evidence type="ECO:0000313" key="2">
    <source>
        <dbReference type="Proteomes" id="UP000001877"/>
    </source>
</evidence>
<evidence type="ECO:0000313" key="1">
    <source>
        <dbReference type="EMBL" id="BAH44341.1"/>
    </source>
</evidence>
<gene>
    <name evidence="1" type="ordered locus">BBR47_33640</name>
</gene>
<dbReference type="AlphaFoldDB" id="C0ZEY2"/>
<dbReference type="HOGENOM" id="CLU_3115281_0_0_9"/>
<name>C0ZEY2_BREBN</name>
<dbReference type="EMBL" id="AP008955">
    <property type="protein sequence ID" value="BAH44341.1"/>
    <property type="molecule type" value="Genomic_DNA"/>
</dbReference>
<organism evidence="1 2">
    <name type="scientific">Brevibacillus brevis (strain 47 / JCM 6285 / NBRC 100599)</name>
    <dbReference type="NCBI Taxonomy" id="358681"/>
    <lineage>
        <taxon>Bacteria</taxon>
        <taxon>Bacillati</taxon>
        <taxon>Bacillota</taxon>
        <taxon>Bacilli</taxon>
        <taxon>Bacillales</taxon>
        <taxon>Paenibacillaceae</taxon>
        <taxon>Brevibacillus</taxon>
    </lineage>
</organism>
<keyword evidence="2" id="KW-1185">Reference proteome</keyword>
<dbReference type="STRING" id="358681.BBR47_33640"/>
<reference evidence="1 2" key="1">
    <citation type="submission" date="2005-03" db="EMBL/GenBank/DDBJ databases">
        <title>Brevibacillus brevis strain 47, complete genome.</title>
        <authorList>
            <person name="Hosoyama A."/>
            <person name="Yamada R."/>
            <person name="Hongo Y."/>
            <person name="Terui Y."/>
            <person name="Ankai A."/>
            <person name="Masuyama W."/>
            <person name="Sekiguchi M."/>
            <person name="Takeda T."/>
            <person name="Asano K."/>
            <person name="Ohji S."/>
            <person name="Ichikawa N."/>
            <person name="Narita S."/>
            <person name="Aoki N."/>
            <person name="Miura H."/>
            <person name="Matsushita S."/>
            <person name="Sekigawa T."/>
            <person name="Yamagata H."/>
            <person name="Yoshikawa H."/>
            <person name="Udaka S."/>
            <person name="Tanikawa S."/>
            <person name="Fujita N."/>
        </authorList>
    </citation>
    <scope>NUCLEOTIDE SEQUENCE [LARGE SCALE GENOMIC DNA]</scope>
    <source>
        <strain evidence="2">47 / JCM 6285 / NBRC 100599</strain>
    </source>
</reference>
<dbReference type="Proteomes" id="UP000001877">
    <property type="component" value="Chromosome"/>
</dbReference>
<sequence length="50" mass="5733">MKDARKFMPCPIIQKTIGLRHENDLHVRALEGYAAFFGEVIMSLKIERTG</sequence>
<dbReference type="KEGG" id="bbe:BBR47_33640"/>
<proteinExistence type="predicted"/>